<dbReference type="PANTHER" id="PTHR35007">
    <property type="entry name" value="INTEGRAL MEMBRANE PROTEIN-RELATED"/>
    <property type="match status" value="1"/>
</dbReference>
<evidence type="ECO:0000256" key="4">
    <source>
        <dbReference type="ARBA" id="ARBA00022989"/>
    </source>
</evidence>
<evidence type="ECO:0000313" key="8">
    <source>
        <dbReference type="EMBL" id="NNU81247.1"/>
    </source>
</evidence>
<feature type="transmembrane region" description="Helical" evidence="6">
    <location>
        <begin position="142"/>
        <end position="160"/>
    </location>
</feature>
<feature type="transmembrane region" description="Helical" evidence="6">
    <location>
        <begin position="116"/>
        <end position="136"/>
    </location>
</feature>
<name>A0A849L543_9RHOB</name>
<comment type="caution">
    <text evidence="8">The sequence shown here is derived from an EMBL/GenBank/DDBJ whole genome shotgun (WGS) entry which is preliminary data.</text>
</comment>
<keyword evidence="3 6" id="KW-0812">Transmembrane</keyword>
<dbReference type="AlphaFoldDB" id="A0A849L543"/>
<evidence type="ECO:0000256" key="6">
    <source>
        <dbReference type="SAM" id="Phobius"/>
    </source>
</evidence>
<feature type="transmembrane region" description="Helical" evidence="6">
    <location>
        <begin position="20"/>
        <end position="40"/>
    </location>
</feature>
<feature type="transmembrane region" description="Helical" evidence="6">
    <location>
        <begin position="295"/>
        <end position="317"/>
    </location>
</feature>
<keyword evidence="2" id="KW-1003">Cell membrane</keyword>
<comment type="subcellular location">
    <subcellularLocation>
        <location evidence="1">Cell membrane</location>
        <topology evidence="1">Multi-pass membrane protein</topology>
    </subcellularLocation>
</comment>
<evidence type="ECO:0000256" key="1">
    <source>
        <dbReference type="ARBA" id="ARBA00004651"/>
    </source>
</evidence>
<keyword evidence="4 6" id="KW-1133">Transmembrane helix</keyword>
<evidence type="ECO:0000313" key="9">
    <source>
        <dbReference type="Proteomes" id="UP000572377"/>
    </source>
</evidence>
<dbReference type="GO" id="GO:0005886">
    <property type="term" value="C:plasma membrane"/>
    <property type="evidence" value="ECO:0007669"/>
    <property type="project" value="UniProtKB-SubCell"/>
</dbReference>
<evidence type="ECO:0000259" key="7">
    <source>
        <dbReference type="Pfam" id="PF00482"/>
    </source>
</evidence>
<evidence type="ECO:0000256" key="3">
    <source>
        <dbReference type="ARBA" id="ARBA00022692"/>
    </source>
</evidence>
<reference evidence="8 9" key="1">
    <citation type="submission" date="2020-05" db="EMBL/GenBank/DDBJ databases">
        <title>Gimesia benthica sp. nov., a novel planctomycete isolated from a deep-sea water sample of the Northwest Indian Ocean.</title>
        <authorList>
            <person name="Wang J."/>
            <person name="Ruan C."/>
            <person name="Song L."/>
            <person name="Zhu Y."/>
            <person name="Li A."/>
            <person name="Zheng X."/>
            <person name="Wang L."/>
            <person name="Lu Z."/>
            <person name="Huang Y."/>
            <person name="Du W."/>
            <person name="Zhou Y."/>
            <person name="Huang L."/>
            <person name="Dai X."/>
        </authorList>
    </citation>
    <scope>NUCLEOTIDE SEQUENCE [LARGE SCALE GENOMIC DNA]</scope>
    <source>
        <strain evidence="8 9">YYQ-30</strain>
    </source>
</reference>
<dbReference type="PANTHER" id="PTHR35007:SF2">
    <property type="entry name" value="PILUS ASSEMBLE PROTEIN"/>
    <property type="match status" value="1"/>
</dbReference>
<keyword evidence="9" id="KW-1185">Reference proteome</keyword>
<organism evidence="8 9">
    <name type="scientific">Halovulum dunhuangense</name>
    <dbReference type="NCBI Taxonomy" id="1505036"/>
    <lineage>
        <taxon>Bacteria</taxon>
        <taxon>Pseudomonadati</taxon>
        <taxon>Pseudomonadota</taxon>
        <taxon>Alphaproteobacteria</taxon>
        <taxon>Rhodobacterales</taxon>
        <taxon>Paracoccaceae</taxon>
        <taxon>Halovulum</taxon>
    </lineage>
</organism>
<feature type="domain" description="Type II secretion system protein GspF" evidence="7">
    <location>
        <begin position="184"/>
        <end position="312"/>
    </location>
</feature>
<proteinExistence type="predicted"/>
<dbReference type="Pfam" id="PF00482">
    <property type="entry name" value="T2SSF"/>
    <property type="match status" value="1"/>
</dbReference>
<evidence type="ECO:0000256" key="5">
    <source>
        <dbReference type="ARBA" id="ARBA00023136"/>
    </source>
</evidence>
<sequence>MATLEQGWAFLIAALGPLGPFYVAGFLGLMMIMMTAPMLFRTRPDPLNKLKGAGVMTPRKSGKETPLRLRYDAGNRQLEKFKPYLEPKSQKEYTATRMKLIQAGYRTRNAVSIYHLFRFGLGVGALAAGTVFVLLFGGDNPSLTMVVGGVLGPGVIGYYAPDYWVERRKQVRQEDITNGFPDALDLMLVCVEAGQSLDQAILRVASEIKNSYPTLSEEFEIVSNEMRAGKDRVTVLRDMGERCGISDISAFVTVLVQSAQFGTSVADALRVYASEMRDKRVMRAEEKANKLPTKLTLGTMMFTVPPLLLILVGPSLYEIAQALF</sequence>
<keyword evidence="5 6" id="KW-0472">Membrane</keyword>
<protein>
    <submittedName>
        <fullName evidence="8">Type II secretion system F family protein</fullName>
    </submittedName>
</protein>
<dbReference type="Proteomes" id="UP000572377">
    <property type="component" value="Unassembled WGS sequence"/>
</dbReference>
<gene>
    <name evidence="8" type="ORF">HMH01_12450</name>
</gene>
<accession>A0A849L543</accession>
<evidence type="ECO:0000256" key="2">
    <source>
        <dbReference type="ARBA" id="ARBA00022475"/>
    </source>
</evidence>
<dbReference type="RefSeq" id="WP_171326033.1">
    <property type="nucleotide sequence ID" value="NZ_JABFBC010000002.1"/>
</dbReference>
<dbReference type="EMBL" id="JABFBC010000002">
    <property type="protein sequence ID" value="NNU81247.1"/>
    <property type="molecule type" value="Genomic_DNA"/>
</dbReference>
<dbReference type="InterPro" id="IPR018076">
    <property type="entry name" value="T2SS_GspF_dom"/>
</dbReference>